<dbReference type="AlphaFoldDB" id="A0A8H5F087"/>
<dbReference type="Proteomes" id="UP000567179">
    <property type="component" value="Unassembled WGS sequence"/>
</dbReference>
<feature type="compositionally biased region" description="Polar residues" evidence="1">
    <location>
        <begin position="454"/>
        <end position="463"/>
    </location>
</feature>
<feature type="compositionally biased region" description="Polar residues" evidence="1">
    <location>
        <begin position="354"/>
        <end position="364"/>
    </location>
</feature>
<feature type="compositionally biased region" description="Polar residues" evidence="1">
    <location>
        <begin position="152"/>
        <end position="172"/>
    </location>
</feature>
<evidence type="ECO:0000313" key="3">
    <source>
        <dbReference type="Proteomes" id="UP000567179"/>
    </source>
</evidence>
<name>A0A8H5F087_9AGAR</name>
<dbReference type="OrthoDB" id="3066747at2759"/>
<keyword evidence="3" id="KW-1185">Reference proteome</keyword>
<feature type="region of interest" description="Disordered" evidence="1">
    <location>
        <begin position="329"/>
        <end position="364"/>
    </location>
</feature>
<proteinExistence type="predicted"/>
<gene>
    <name evidence="2" type="ORF">D9619_010961</name>
</gene>
<organism evidence="2 3">
    <name type="scientific">Psilocybe cf. subviscida</name>
    <dbReference type="NCBI Taxonomy" id="2480587"/>
    <lineage>
        <taxon>Eukaryota</taxon>
        <taxon>Fungi</taxon>
        <taxon>Dikarya</taxon>
        <taxon>Basidiomycota</taxon>
        <taxon>Agaricomycotina</taxon>
        <taxon>Agaricomycetes</taxon>
        <taxon>Agaricomycetidae</taxon>
        <taxon>Agaricales</taxon>
        <taxon>Agaricineae</taxon>
        <taxon>Strophariaceae</taxon>
        <taxon>Psilocybe</taxon>
    </lineage>
</organism>
<feature type="compositionally biased region" description="Low complexity" evidence="1">
    <location>
        <begin position="389"/>
        <end position="408"/>
    </location>
</feature>
<sequence>MNTNSGVNEPRFDRTRVSTTLASDTRHLESTKANQRQYDAQHNPSSSHCLCATCHLKMAHFPRRHDGRILLPPPVPFRKGGNARSVSTPYTQSDQLGGSEHCSLVDGNGNGSMPRTTSAAGIGPGKGRCSPTPQFTRDIPNERDKARRKTSRPSGSTVRSHATEPYPSSVQPKPQRYGGIKQGEDPQSSAERPSGSNTAIQLAAPSDTPRFHERQPFSHSLELLPQPATSSRQARLNVPSEASLERYGPVLHTTSRTAVSSCHDEFLPPGPTIGSGSRDEAGAAMSAPLSPPTERPSSRFFRYRPELFDQYVEVSGNHNVSIEATHSSYQGHCDAEGSESAAAPRKAEPMPEPSASQGARSPQPLSHIAHFKGLDAVSERIDIGALSFQKATTPPKQPATTKAASSSSRPKRNRSPDRDASSSSVQVKWDSERKRRQGYFAQDDGNEKSPFRHYNQTSCNFDP</sequence>
<accession>A0A8H5F087</accession>
<dbReference type="EMBL" id="JAACJJ010000030">
    <property type="protein sequence ID" value="KAF5318851.1"/>
    <property type="molecule type" value="Genomic_DNA"/>
</dbReference>
<feature type="compositionally biased region" description="Polar residues" evidence="1">
    <location>
        <begin position="185"/>
        <end position="200"/>
    </location>
</feature>
<comment type="caution">
    <text evidence="2">The sequence shown here is derived from an EMBL/GenBank/DDBJ whole genome shotgun (WGS) entry which is preliminary data.</text>
</comment>
<reference evidence="2 3" key="1">
    <citation type="journal article" date="2020" name="ISME J.">
        <title>Uncovering the hidden diversity of litter-decomposition mechanisms in mushroom-forming fungi.</title>
        <authorList>
            <person name="Floudas D."/>
            <person name="Bentzer J."/>
            <person name="Ahren D."/>
            <person name="Johansson T."/>
            <person name="Persson P."/>
            <person name="Tunlid A."/>
        </authorList>
    </citation>
    <scope>NUCLEOTIDE SEQUENCE [LARGE SCALE GENOMIC DNA]</scope>
    <source>
        <strain evidence="2 3">CBS 101986</strain>
    </source>
</reference>
<feature type="region of interest" description="Disordered" evidence="1">
    <location>
        <begin position="270"/>
        <end position="298"/>
    </location>
</feature>
<evidence type="ECO:0000313" key="2">
    <source>
        <dbReference type="EMBL" id="KAF5318851.1"/>
    </source>
</evidence>
<protein>
    <submittedName>
        <fullName evidence="2">Uncharacterized protein</fullName>
    </submittedName>
</protein>
<evidence type="ECO:0000256" key="1">
    <source>
        <dbReference type="SAM" id="MobiDB-lite"/>
    </source>
</evidence>
<feature type="region of interest" description="Disordered" evidence="1">
    <location>
        <begin position="387"/>
        <end position="463"/>
    </location>
</feature>
<feature type="region of interest" description="Disordered" evidence="1">
    <location>
        <begin position="77"/>
        <end position="201"/>
    </location>
</feature>
<feature type="compositionally biased region" description="Polar residues" evidence="1">
    <location>
        <begin position="84"/>
        <end position="96"/>
    </location>
</feature>